<dbReference type="InterPro" id="IPR011330">
    <property type="entry name" value="Glyco_hydro/deAcase_b/a-brl"/>
</dbReference>
<gene>
    <name evidence="2" type="ORF">D8S85_02155</name>
</gene>
<feature type="domain" description="DUF7033" evidence="1">
    <location>
        <begin position="88"/>
        <end position="174"/>
    </location>
</feature>
<accession>A0A3S9VPN8</accession>
<dbReference type="GO" id="GO:0005975">
    <property type="term" value="P:carbohydrate metabolic process"/>
    <property type="evidence" value="ECO:0007669"/>
    <property type="project" value="InterPro"/>
</dbReference>
<evidence type="ECO:0000313" key="3">
    <source>
        <dbReference type="Proteomes" id="UP000270673"/>
    </source>
</evidence>
<dbReference type="RefSeq" id="WP_106624587.1">
    <property type="nucleotide sequence ID" value="NZ_CP032819.1"/>
</dbReference>
<keyword evidence="3" id="KW-1185">Reference proteome</keyword>
<dbReference type="OrthoDB" id="5573484at2"/>
<dbReference type="CDD" id="cd10931">
    <property type="entry name" value="CE4_u7"/>
    <property type="match status" value="1"/>
</dbReference>
<dbReference type="InterPro" id="IPR054297">
    <property type="entry name" value="DUF7033"/>
</dbReference>
<organism evidence="2 3">
    <name type="scientific">Butyricimonas faecalis</name>
    <dbReference type="NCBI Taxonomy" id="2093856"/>
    <lineage>
        <taxon>Bacteria</taxon>
        <taxon>Pseudomonadati</taxon>
        <taxon>Bacteroidota</taxon>
        <taxon>Bacteroidia</taxon>
        <taxon>Bacteroidales</taxon>
        <taxon>Odoribacteraceae</taxon>
        <taxon>Butyricimonas</taxon>
    </lineage>
</organism>
<dbReference type="Proteomes" id="UP000270673">
    <property type="component" value="Chromosome"/>
</dbReference>
<dbReference type="KEGG" id="buy:D8S85_02155"/>
<protein>
    <recommendedName>
        <fullName evidence="1">DUF7033 domain-containing protein</fullName>
    </recommendedName>
</protein>
<evidence type="ECO:0000259" key="1">
    <source>
        <dbReference type="Pfam" id="PF23019"/>
    </source>
</evidence>
<dbReference type="Gene3D" id="3.20.20.370">
    <property type="entry name" value="Glycoside hydrolase/deacetylase"/>
    <property type="match status" value="1"/>
</dbReference>
<reference evidence="2 3" key="1">
    <citation type="submission" date="2018-10" db="EMBL/GenBank/DDBJ databases">
        <title>Butyricimonas faecalis sp. nov., isolated from human faeces and emended description of the genus Butyricimonas.</title>
        <authorList>
            <person name="Le Roy T."/>
            <person name="Van der Smissen P."/>
            <person name="Paquot A."/>
            <person name="Delzenne N."/>
            <person name="Muccioli G."/>
            <person name="Collet J.-F."/>
            <person name="Cani P.D."/>
        </authorList>
    </citation>
    <scope>NUCLEOTIDE SEQUENCE [LARGE SCALE GENOMIC DNA]</scope>
    <source>
        <strain evidence="2 3">H184</strain>
    </source>
</reference>
<dbReference type="AlphaFoldDB" id="A0A3S9VPN8"/>
<evidence type="ECO:0000313" key="2">
    <source>
        <dbReference type="EMBL" id="AZS28469.1"/>
    </source>
</evidence>
<dbReference type="Pfam" id="PF23019">
    <property type="entry name" value="DUF7033"/>
    <property type="match status" value="1"/>
</dbReference>
<sequence>MDDKTLLSYIMENFQLQYITEKFSIAYENSEGDIEIKKRISPTFFLQVEDIDPQKVVWMNWKGLSFPCLGDCNVIEEIITIENNHPVIHVDIIFGVFYFLSGWNECFHLNKDAIGRVSFKESMIYQLNIINIPVVNIYFDILSKALTMAGIVNRRKQPEGFEFSAVLTHDIDQCQSAWLEGGFSELKQRRLATVTQLLWKRILGRDDWFNFETIMSIEHPFEASSSFYFLPHKGKKGGLKNADYDVRCKNIQKIIQRLRETGREVGVHGSIGSHHDSNQLKKDISCLGGSIVMGNRFHYLMFDPEKTVQILEDCGIKYDTSLMFAEHVGFRRGCCSPFYLYDFERNRISSVIEIPLIVMDTTFRNKHYMGIPQGKVLEEIKPLIDVTQQFNGMLTILWHNNFFSDYKYAGWRQLYVELLQYMNEQKAWLTNGEQVYNMYTQ</sequence>
<name>A0A3S9VPN8_9BACT</name>
<proteinExistence type="predicted"/>
<dbReference type="EMBL" id="CP032819">
    <property type="protein sequence ID" value="AZS28469.1"/>
    <property type="molecule type" value="Genomic_DNA"/>
</dbReference>
<dbReference type="SUPFAM" id="SSF88713">
    <property type="entry name" value="Glycoside hydrolase/deacetylase"/>
    <property type="match status" value="1"/>
</dbReference>